<feature type="binding site" evidence="3">
    <location>
        <position position="89"/>
    </location>
    <ligand>
        <name>Zn(2+)</name>
        <dbReference type="ChEBI" id="CHEBI:29105"/>
        <label>1</label>
    </ligand>
</feature>
<evidence type="ECO:0000256" key="2">
    <source>
        <dbReference type="ARBA" id="ARBA00022801"/>
    </source>
</evidence>
<dbReference type="EMBL" id="DF968081">
    <property type="protein sequence ID" value="GAP04271.1"/>
    <property type="molecule type" value="Genomic_DNA"/>
</dbReference>
<comment type="similarity">
    <text evidence="1">Belongs to the peptidase M20 family.</text>
</comment>
<feature type="binding site" evidence="3">
    <location>
        <position position="78"/>
    </location>
    <ligand>
        <name>Zn(2+)</name>
        <dbReference type="ChEBI" id="CHEBI:29105"/>
        <label>1</label>
    </ligand>
</feature>
<dbReference type="InterPro" id="IPR002933">
    <property type="entry name" value="Peptidase_M20"/>
</dbReference>
<sequence>MQDKKITDLLESFQAIGRTKNQGYTRTVYDQAWCQAQKQCVNIIKELGLVPWVDEIGNLYATADLTWPKEPVILVGSHLDTVVDGGLYDGLYGALAAVLSVSQVAKSEQRLWQPLVAVIFSEEEVSRFDATFTGSQYLLERDLKGFDALADAQGQTFGQVRQAAVAALSPFVQTASCLKIAQYLELHIEQGPILENAGTDIGIVTTIVGQERFLIQLVGQANHAGTTPMDCRDDACQQAVSLLADLYRELAQIPDLCYTIGKVQLEPNVANVIPGLVTFSLDLRHQDQLVLSEAVGVVAKLVDQYRAKLERTTAVMPTQMNMGLQGEIAEACQSVGLTHQFLPSGAGHDAQVMGEQVPTAMIFVPSVGGVSHVPDEKTTPADLENGQRVLTAVLAKLVG</sequence>
<feature type="binding site" evidence="4">
    <location>
        <position position="284"/>
    </location>
    <ligand>
        <name>allantoate</name>
        <dbReference type="ChEBI" id="CHEBI:17536"/>
    </ligand>
</feature>
<dbReference type="PIRSF" id="PIRSF001235">
    <property type="entry name" value="Amidase_carbamoylase"/>
    <property type="match status" value="1"/>
</dbReference>
<name>A0A3F3GZ29_9LACO</name>
<evidence type="ECO:0000256" key="1">
    <source>
        <dbReference type="ARBA" id="ARBA00006153"/>
    </source>
</evidence>
<dbReference type="PROSITE" id="PS00758">
    <property type="entry name" value="ARGE_DAPE_CPG2_1"/>
    <property type="match status" value="1"/>
</dbReference>
<evidence type="ECO:0000256" key="4">
    <source>
        <dbReference type="PIRSR" id="PIRSR001235-2"/>
    </source>
</evidence>
<feature type="binding site" evidence="3">
    <location>
        <position position="89"/>
    </location>
    <ligand>
        <name>Zn(2+)</name>
        <dbReference type="ChEBI" id="CHEBI:29105"/>
        <label>2</label>
    </ligand>
</feature>
<protein>
    <submittedName>
        <fullName evidence="5">Acetylornithine deacetylase/succinyl-diaminopimelate desuccinylase-like protein</fullName>
    </submittedName>
</protein>
<gene>
    <name evidence="5" type="ORF">FTRO_0040060</name>
</gene>
<dbReference type="SUPFAM" id="SSF55031">
    <property type="entry name" value="Bacterial exopeptidase dimerisation domain"/>
    <property type="match status" value="1"/>
</dbReference>
<feature type="binding site" evidence="3">
    <location>
        <position position="187"/>
    </location>
    <ligand>
        <name>Zn(2+)</name>
        <dbReference type="ChEBI" id="CHEBI:29105"/>
        <label>1</label>
    </ligand>
</feature>
<dbReference type="GO" id="GO:0016813">
    <property type="term" value="F:hydrolase activity, acting on carbon-nitrogen (but not peptide) bonds, in linear amidines"/>
    <property type="evidence" value="ECO:0007669"/>
    <property type="project" value="InterPro"/>
</dbReference>
<feature type="binding site" evidence="4">
    <location>
        <position position="212"/>
    </location>
    <ligand>
        <name>allantoate</name>
        <dbReference type="ChEBI" id="CHEBI:17536"/>
    </ligand>
</feature>
<feature type="binding site" evidence="3">
    <location>
        <position position="124"/>
    </location>
    <ligand>
        <name>Zn(2+)</name>
        <dbReference type="ChEBI" id="CHEBI:29105"/>
        <label>2</label>
    </ligand>
</feature>
<comment type="cofactor">
    <cofactor evidence="3">
        <name>Zn(2+)</name>
        <dbReference type="ChEBI" id="CHEBI:29105"/>
    </cofactor>
    <text evidence="3">Binds 2 Zn(2+) ions per subunit.</text>
</comment>
<dbReference type="Pfam" id="PF01546">
    <property type="entry name" value="Peptidase_M20"/>
    <property type="match status" value="1"/>
</dbReference>
<dbReference type="InterPro" id="IPR001261">
    <property type="entry name" value="ArgE/DapE_CS"/>
</dbReference>
<keyword evidence="2" id="KW-0378">Hydrolase</keyword>
<dbReference type="STRING" id="709323.GCA_001047135_00816"/>
<dbReference type="Gene3D" id="3.30.70.360">
    <property type="match status" value="1"/>
</dbReference>
<dbReference type="Gene3D" id="3.40.630.10">
    <property type="entry name" value="Zn peptidases"/>
    <property type="match status" value="1"/>
</dbReference>
<evidence type="ECO:0000256" key="3">
    <source>
        <dbReference type="PIRSR" id="PIRSR001235-1"/>
    </source>
</evidence>
<dbReference type="SUPFAM" id="SSF53187">
    <property type="entry name" value="Zn-dependent exopeptidases"/>
    <property type="match status" value="1"/>
</dbReference>
<dbReference type="NCBIfam" id="TIGR01879">
    <property type="entry name" value="hydantase"/>
    <property type="match status" value="1"/>
</dbReference>
<keyword evidence="3" id="KW-0862">Zinc</keyword>
<organism evidence="5">
    <name type="scientific">Fructobacillus tropaeoli</name>
    <dbReference type="NCBI Taxonomy" id="709323"/>
    <lineage>
        <taxon>Bacteria</taxon>
        <taxon>Bacillati</taxon>
        <taxon>Bacillota</taxon>
        <taxon>Bacilli</taxon>
        <taxon>Lactobacillales</taxon>
        <taxon>Lactobacillaceae</taxon>
        <taxon>Fructobacillus</taxon>
    </lineage>
</organism>
<dbReference type="AlphaFoldDB" id="A0A3F3GZ29"/>
<evidence type="ECO:0000313" key="5">
    <source>
        <dbReference type="EMBL" id="GAP04271.1"/>
    </source>
</evidence>
<dbReference type="GO" id="GO:0046872">
    <property type="term" value="F:metal ion binding"/>
    <property type="evidence" value="ECO:0007669"/>
    <property type="project" value="UniProtKB-KW"/>
</dbReference>
<dbReference type="InterPro" id="IPR036264">
    <property type="entry name" value="Bact_exopeptidase_dim_dom"/>
</dbReference>
<dbReference type="InterPro" id="IPR010158">
    <property type="entry name" value="Amidase_Cbmase"/>
</dbReference>
<dbReference type="PANTHER" id="PTHR32494">
    <property type="entry name" value="ALLANTOATE DEIMINASE-RELATED"/>
    <property type="match status" value="1"/>
</dbReference>
<dbReference type="Proteomes" id="UP000064514">
    <property type="component" value="Unassembled WGS sequence"/>
</dbReference>
<feature type="binding site" evidence="4">
    <location>
        <position position="271"/>
    </location>
    <ligand>
        <name>allantoate</name>
        <dbReference type="ChEBI" id="CHEBI:17536"/>
    </ligand>
</feature>
<dbReference type="PANTHER" id="PTHR32494:SF5">
    <property type="entry name" value="ALLANTOATE AMIDOHYDROLASE"/>
    <property type="match status" value="1"/>
</dbReference>
<reference evidence="5" key="1">
    <citation type="journal article" date="2015" name="BMC Genomics">
        <title>Comparative genomics of Fructobacillus spp. and Leuconostoc spp. reveals niche-specific evolution of Fructobacillus spp.</title>
        <authorList>
            <person name="Endo A."/>
            <person name="Tanizawa Y."/>
            <person name="Tanaka N."/>
            <person name="Maeno S."/>
            <person name="Kumar H."/>
            <person name="Shiwa Y."/>
            <person name="Okada S."/>
            <person name="Yoshikawa H."/>
            <person name="Dicks L."/>
            <person name="Nakagawa J."/>
            <person name="Arita M."/>
        </authorList>
    </citation>
    <scope>NUCLEOTIDE SEQUENCE [LARGE SCALE GENOMIC DNA]</scope>
    <source>
        <strain evidence="5">F214-1</strain>
    </source>
</reference>
<proteinExistence type="inferred from homology"/>
<dbReference type="RefSeq" id="WP_059393704.1">
    <property type="nucleotide sequence ID" value="NZ_DF968081.1"/>
</dbReference>
<keyword evidence="3" id="KW-0479">Metal-binding</keyword>
<feature type="binding site" evidence="3">
    <location>
        <position position="372"/>
    </location>
    <ligand>
        <name>Zn(2+)</name>
        <dbReference type="ChEBI" id="CHEBI:29105"/>
        <label>2</label>
    </ligand>
</feature>
<accession>A0A3F3GZ29</accession>